<evidence type="ECO:0000313" key="4">
    <source>
        <dbReference type="EMBL" id="CAA9499736.1"/>
    </source>
</evidence>
<dbReference type="AlphaFoldDB" id="A0A6J4SIB9"/>
<feature type="compositionally biased region" description="Basic residues" evidence="2">
    <location>
        <begin position="62"/>
        <end position="72"/>
    </location>
</feature>
<dbReference type="PROSITE" id="PS51903">
    <property type="entry name" value="CLP_R"/>
    <property type="match status" value="1"/>
</dbReference>
<dbReference type="InterPro" id="IPR036628">
    <property type="entry name" value="Clp_N_dom_sf"/>
</dbReference>
<dbReference type="SUPFAM" id="SSF81923">
    <property type="entry name" value="Double Clp-N motif"/>
    <property type="match status" value="1"/>
</dbReference>
<gene>
    <name evidence="4" type="ORF">AVDCRST_MAG45-1225</name>
</gene>
<dbReference type="InterPro" id="IPR004176">
    <property type="entry name" value="Clp_R_N"/>
</dbReference>
<sequence length="263" mass="28224">MPDELRDLAARAAATDPAEGLAAIVALRRRLDGLESELVERALEHGWSWSRVGRALGVTKQAVHRRHARRRPASPPSEPAAAAPAAVPTAPPARARKAAEGERARLVVTGEARLSVEHARREAARLGREAVMPEHLLLGLLHAEAAAPARALAGLGASPEDVRQEVARMSESGAPAGEHADRAARPPISSRARAVFEQSLREAVDRGDPHLGPEHLLLALLVTPQELPARVLDRLGLPTATVKRRLDEVMAEQTGGARRPERR</sequence>
<dbReference type="Pfam" id="PF02861">
    <property type="entry name" value="Clp_N"/>
    <property type="match status" value="1"/>
</dbReference>
<accession>A0A6J4SIB9</accession>
<protein>
    <recommendedName>
        <fullName evidence="3">Clp R domain-containing protein</fullName>
    </recommendedName>
</protein>
<dbReference type="EMBL" id="CADCVU010000102">
    <property type="protein sequence ID" value="CAA9499736.1"/>
    <property type="molecule type" value="Genomic_DNA"/>
</dbReference>
<reference evidence="4" key="1">
    <citation type="submission" date="2020-02" db="EMBL/GenBank/DDBJ databases">
        <authorList>
            <person name="Meier V. D."/>
        </authorList>
    </citation>
    <scope>NUCLEOTIDE SEQUENCE</scope>
    <source>
        <strain evidence="4">AVDCRST_MAG45</strain>
    </source>
</reference>
<feature type="region of interest" description="Disordered" evidence="2">
    <location>
        <begin position="62"/>
        <end position="102"/>
    </location>
</feature>
<keyword evidence="1" id="KW-0677">Repeat</keyword>
<evidence type="ECO:0000259" key="3">
    <source>
        <dbReference type="PROSITE" id="PS51903"/>
    </source>
</evidence>
<organism evidence="4">
    <name type="scientific">uncultured Solirubrobacterales bacterium</name>
    <dbReference type="NCBI Taxonomy" id="768556"/>
    <lineage>
        <taxon>Bacteria</taxon>
        <taxon>Bacillati</taxon>
        <taxon>Actinomycetota</taxon>
        <taxon>Thermoleophilia</taxon>
        <taxon>Solirubrobacterales</taxon>
        <taxon>environmental samples</taxon>
    </lineage>
</organism>
<feature type="domain" description="Clp R" evidence="3">
    <location>
        <begin position="104"/>
        <end position="252"/>
    </location>
</feature>
<evidence type="ECO:0000256" key="1">
    <source>
        <dbReference type="PROSITE-ProRule" id="PRU01251"/>
    </source>
</evidence>
<feature type="region of interest" description="Disordered" evidence="2">
    <location>
        <begin position="170"/>
        <end position="189"/>
    </location>
</feature>
<name>A0A6J4SIB9_9ACTN</name>
<feature type="compositionally biased region" description="Low complexity" evidence="2">
    <location>
        <begin position="79"/>
        <end position="88"/>
    </location>
</feature>
<evidence type="ECO:0000256" key="2">
    <source>
        <dbReference type="SAM" id="MobiDB-lite"/>
    </source>
</evidence>
<dbReference type="Gene3D" id="1.10.1780.10">
    <property type="entry name" value="Clp, N-terminal domain"/>
    <property type="match status" value="1"/>
</dbReference>
<proteinExistence type="predicted"/>